<name>A0A2N5M0U4_9BACI</name>
<evidence type="ECO:0000256" key="1">
    <source>
        <dbReference type="SAM" id="MobiDB-lite"/>
    </source>
</evidence>
<dbReference type="AlphaFoldDB" id="A0A2N5M0U4"/>
<comment type="caution">
    <text evidence="2">The sequence shown here is derived from an EMBL/GenBank/DDBJ whole genome shotgun (WGS) entry which is preliminary data.</text>
</comment>
<evidence type="ECO:0000313" key="3">
    <source>
        <dbReference type="Proteomes" id="UP000234748"/>
    </source>
</evidence>
<feature type="region of interest" description="Disordered" evidence="1">
    <location>
        <begin position="47"/>
        <end position="66"/>
    </location>
</feature>
<dbReference type="Proteomes" id="UP000234748">
    <property type="component" value="Unassembled WGS sequence"/>
</dbReference>
<evidence type="ECO:0000313" key="2">
    <source>
        <dbReference type="EMBL" id="PLT27935.1"/>
    </source>
</evidence>
<gene>
    <name evidence="2" type="ORF">CUU66_21310</name>
</gene>
<organism evidence="2 3">
    <name type="scientific">Peribacillus deserti</name>
    <dbReference type="NCBI Taxonomy" id="673318"/>
    <lineage>
        <taxon>Bacteria</taxon>
        <taxon>Bacillati</taxon>
        <taxon>Bacillota</taxon>
        <taxon>Bacilli</taxon>
        <taxon>Bacillales</taxon>
        <taxon>Bacillaceae</taxon>
        <taxon>Peribacillus</taxon>
    </lineage>
</organism>
<reference evidence="2 3" key="1">
    <citation type="submission" date="2017-11" db="EMBL/GenBank/DDBJ databases">
        <title>Comparitive Functional Genomics of Dry Heat Resistant strains isolated from the Viking Spacecraft.</title>
        <authorList>
            <person name="Seuylemezian A."/>
            <person name="Cooper K."/>
            <person name="Vaishampayan P."/>
        </authorList>
    </citation>
    <scope>NUCLEOTIDE SEQUENCE [LARGE SCALE GENOMIC DNA]</scope>
    <source>
        <strain evidence="2 3">V1-29</strain>
    </source>
</reference>
<keyword evidence="3" id="KW-1185">Reference proteome</keyword>
<sequence>MTYLAYISRTAVRSWTNRKAENGLFNTICIKRLSLPLSLFIYSQTYEKQTPDRHRTRSSERQPLPFDGDWLMTEAASEQVRTACKKFFELHHLQ</sequence>
<feature type="compositionally biased region" description="Basic and acidic residues" evidence="1">
    <location>
        <begin position="49"/>
        <end position="60"/>
    </location>
</feature>
<protein>
    <submittedName>
        <fullName evidence="2">Uncharacterized protein</fullName>
    </submittedName>
</protein>
<proteinExistence type="predicted"/>
<dbReference type="EMBL" id="PGUY01000072">
    <property type="protein sequence ID" value="PLT27935.1"/>
    <property type="molecule type" value="Genomic_DNA"/>
</dbReference>
<accession>A0A2N5M0U4</accession>